<dbReference type="Proteomes" id="UP000031938">
    <property type="component" value="Unassembled WGS sequence"/>
</dbReference>
<comment type="caution">
    <text evidence="7">The sequence shown here is derived from an EMBL/GenBank/DDBJ whole genome shotgun (WGS) entry which is preliminary data.</text>
</comment>
<keyword evidence="8" id="KW-1185">Reference proteome</keyword>
<dbReference type="PANTHER" id="PTHR30086:SF6">
    <property type="entry name" value="AMINO ACID EFFLUX PROTEIN YCGF-RELATED"/>
    <property type="match status" value="1"/>
</dbReference>
<comment type="subcellular location">
    <subcellularLocation>
        <location evidence="1">Cell membrane</location>
        <topology evidence="1">Multi-pass membrane protein</topology>
    </subcellularLocation>
</comment>
<feature type="transmembrane region" description="Helical" evidence="6">
    <location>
        <begin position="158"/>
        <end position="179"/>
    </location>
</feature>
<organism evidence="7 8">
    <name type="scientific">Jeotgalibacillus soli</name>
    <dbReference type="NCBI Taxonomy" id="889306"/>
    <lineage>
        <taxon>Bacteria</taxon>
        <taxon>Bacillati</taxon>
        <taxon>Bacillota</taxon>
        <taxon>Bacilli</taxon>
        <taxon>Bacillales</taxon>
        <taxon>Caryophanaceae</taxon>
        <taxon>Jeotgalibacillus</taxon>
    </lineage>
</organism>
<name>A0A0C2S2G0_9BACL</name>
<evidence type="ECO:0000256" key="3">
    <source>
        <dbReference type="ARBA" id="ARBA00022692"/>
    </source>
</evidence>
<evidence type="ECO:0008006" key="9">
    <source>
        <dbReference type="Google" id="ProtNLM"/>
    </source>
</evidence>
<accession>A0A0C2S2G0</accession>
<evidence type="ECO:0000256" key="2">
    <source>
        <dbReference type="ARBA" id="ARBA00022475"/>
    </source>
</evidence>
<sequence>MQRDRFNGGYLMNSIFTYIFLGVSLAAPIGPVNAAQLDTGIKNGFTHAWVFGLGALAADVMYMILVYFGVGQFIDSAFMKTLLWSFGCFVLLYTGIENLLAVHKIEVNMRSGKKIRLRRSLLSGFFMSLLNPLTILFWLGIYGSVLAETSQVFTGNQLFIYSMAIIIGILLWDLTMAFLSSGARRCLSVMLLKVISVLSSLAMIGFGIYFGIQAYHALF</sequence>
<evidence type="ECO:0000256" key="5">
    <source>
        <dbReference type="ARBA" id="ARBA00023136"/>
    </source>
</evidence>
<feature type="transmembrane region" description="Helical" evidence="6">
    <location>
        <begin position="121"/>
        <end position="146"/>
    </location>
</feature>
<proteinExistence type="predicted"/>
<keyword evidence="4 6" id="KW-1133">Transmembrane helix</keyword>
<dbReference type="Pfam" id="PF01810">
    <property type="entry name" value="LysE"/>
    <property type="match status" value="1"/>
</dbReference>
<dbReference type="PANTHER" id="PTHR30086">
    <property type="entry name" value="ARGININE EXPORTER PROTEIN ARGO"/>
    <property type="match status" value="1"/>
</dbReference>
<feature type="transmembrane region" description="Helical" evidence="6">
    <location>
        <begin position="191"/>
        <end position="212"/>
    </location>
</feature>
<keyword evidence="2" id="KW-1003">Cell membrane</keyword>
<gene>
    <name evidence="7" type="ORF">KP78_16510</name>
</gene>
<feature type="transmembrane region" description="Helical" evidence="6">
    <location>
        <begin position="47"/>
        <end position="70"/>
    </location>
</feature>
<feature type="transmembrane region" description="Helical" evidence="6">
    <location>
        <begin position="82"/>
        <end position="100"/>
    </location>
</feature>
<evidence type="ECO:0000256" key="4">
    <source>
        <dbReference type="ARBA" id="ARBA00022989"/>
    </source>
</evidence>
<evidence type="ECO:0000313" key="8">
    <source>
        <dbReference type="Proteomes" id="UP000031938"/>
    </source>
</evidence>
<keyword evidence="3 6" id="KW-0812">Transmembrane</keyword>
<dbReference type="PATRIC" id="fig|889306.3.peg.1658"/>
<reference evidence="7 8" key="1">
    <citation type="submission" date="2015-01" db="EMBL/GenBank/DDBJ databases">
        <title>Genome sequencing of Jeotgalibacillus soli.</title>
        <authorList>
            <person name="Goh K.M."/>
            <person name="Chan K.-G."/>
            <person name="Yaakop A.S."/>
            <person name="Ee R."/>
            <person name="Gan H.M."/>
            <person name="Chan C.S."/>
        </authorList>
    </citation>
    <scope>NUCLEOTIDE SEQUENCE [LARGE SCALE GENOMIC DNA]</scope>
    <source>
        <strain evidence="7 8">P9</strain>
    </source>
</reference>
<evidence type="ECO:0000313" key="7">
    <source>
        <dbReference type="EMBL" id="KIL48204.1"/>
    </source>
</evidence>
<evidence type="ECO:0000256" key="6">
    <source>
        <dbReference type="SAM" id="Phobius"/>
    </source>
</evidence>
<keyword evidence="5 6" id="KW-0472">Membrane</keyword>
<dbReference type="InterPro" id="IPR001123">
    <property type="entry name" value="LeuE-type"/>
</dbReference>
<dbReference type="EMBL" id="JXRP01000013">
    <property type="protein sequence ID" value="KIL48204.1"/>
    <property type="molecule type" value="Genomic_DNA"/>
</dbReference>
<dbReference type="STRING" id="889306.KP78_16510"/>
<dbReference type="AlphaFoldDB" id="A0A0C2S2G0"/>
<protein>
    <recommendedName>
        <fullName evidence="9">Amino acid transporter</fullName>
    </recommendedName>
</protein>
<feature type="transmembrane region" description="Helical" evidence="6">
    <location>
        <begin position="15"/>
        <end position="35"/>
    </location>
</feature>
<dbReference type="GO" id="GO:0005886">
    <property type="term" value="C:plasma membrane"/>
    <property type="evidence" value="ECO:0007669"/>
    <property type="project" value="UniProtKB-SubCell"/>
</dbReference>
<dbReference type="GO" id="GO:0015171">
    <property type="term" value="F:amino acid transmembrane transporter activity"/>
    <property type="evidence" value="ECO:0007669"/>
    <property type="project" value="TreeGrafter"/>
</dbReference>
<evidence type="ECO:0000256" key="1">
    <source>
        <dbReference type="ARBA" id="ARBA00004651"/>
    </source>
</evidence>